<feature type="domain" description="NR LBD" evidence="4">
    <location>
        <begin position="46"/>
        <end position="292"/>
    </location>
</feature>
<dbReference type="Proteomes" id="UP001432027">
    <property type="component" value="Unassembled WGS sequence"/>
</dbReference>
<gene>
    <name evidence="5" type="ORF">PENTCL1PPCAC_14653</name>
</gene>
<evidence type="ECO:0000256" key="2">
    <source>
        <dbReference type="ARBA" id="ARBA00023163"/>
    </source>
</evidence>
<proteinExistence type="predicted"/>
<comment type="caution">
    <text evidence="5">The sequence shown here is derived from an EMBL/GenBank/DDBJ whole genome shotgun (WGS) entry which is preliminary data.</text>
</comment>
<dbReference type="Gene3D" id="1.10.565.10">
    <property type="entry name" value="Retinoid X Receptor"/>
    <property type="match status" value="1"/>
</dbReference>
<dbReference type="PANTHER" id="PTHR46011">
    <property type="entry name" value="NUCLEAR HORMONE RECEPTOR FAMILY MEMBER NHR-86-RELATED"/>
    <property type="match status" value="1"/>
</dbReference>
<dbReference type="GO" id="GO:0003700">
    <property type="term" value="F:DNA-binding transcription factor activity"/>
    <property type="evidence" value="ECO:0007669"/>
    <property type="project" value="TreeGrafter"/>
</dbReference>
<dbReference type="AlphaFoldDB" id="A0AAV5TB98"/>
<organism evidence="5 6">
    <name type="scientific">Pristionchus entomophagus</name>
    <dbReference type="NCBI Taxonomy" id="358040"/>
    <lineage>
        <taxon>Eukaryota</taxon>
        <taxon>Metazoa</taxon>
        <taxon>Ecdysozoa</taxon>
        <taxon>Nematoda</taxon>
        <taxon>Chromadorea</taxon>
        <taxon>Rhabditida</taxon>
        <taxon>Rhabditina</taxon>
        <taxon>Diplogasteromorpha</taxon>
        <taxon>Diplogasteroidea</taxon>
        <taxon>Neodiplogasteridae</taxon>
        <taxon>Pristionchus</taxon>
    </lineage>
</organism>
<sequence>PTKRRSRITREESKELAIPTTSVSSSASRPLLERMEVEYKAWCERRLVQEREYVARYNLHSFNHSTEKLYIGHFTSSYELFRIAIKEAYALIQNVFHDFKKLPHRHQVTLFKNFVNKFSMIECMYHTKKYFKNSNTMLMASLITCMEKNNLDNWIVDTNQFKNTDALRTTCKGFMDEYDDLLGKMIQMDNITDREFYALAALNYCDIDTSRRVPEEIIKNAQSTRAKVLDELQEYYRNELQLHDFSHRLGTLMMMGQGANEAGRVMNKEMQMYATMFDIYSDDSFLREFFAE</sequence>
<feature type="non-terminal residue" evidence="5">
    <location>
        <position position="1"/>
    </location>
</feature>
<keyword evidence="1" id="KW-0805">Transcription regulation</keyword>
<dbReference type="SMART" id="SM00430">
    <property type="entry name" value="HOLI"/>
    <property type="match status" value="1"/>
</dbReference>
<dbReference type="Pfam" id="PF00104">
    <property type="entry name" value="Hormone_recep"/>
    <property type="match status" value="1"/>
</dbReference>
<dbReference type="SUPFAM" id="SSF48508">
    <property type="entry name" value="Nuclear receptor ligand-binding domain"/>
    <property type="match status" value="1"/>
</dbReference>
<evidence type="ECO:0000256" key="1">
    <source>
        <dbReference type="ARBA" id="ARBA00023015"/>
    </source>
</evidence>
<keyword evidence="3" id="KW-0675">Receptor</keyword>
<keyword evidence="6" id="KW-1185">Reference proteome</keyword>
<protein>
    <recommendedName>
        <fullName evidence="4">NR LBD domain-containing protein</fullName>
    </recommendedName>
</protein>
<evidence type="ECO:0000256" key="3">
    <source>
        <dbReference type="ARBA" id="ARBA00023170"/>
    </source>
</evidence>
<dbReference type="GO" id="GO:0005634">
    <property type="term" value="C:nucleus"/>
    <property type="evidence" value="ECO:0007669"/>
    <property type="project" value="TreeGrafter"/>
</dbReference>
<evidence type="ECO:0000259" key="4">
    <source>
        <dbReference type="PROSITE" id="PS51843"/>
    </source>
</evidence>
<evidence type="ECO:0000313" key="6">
    <source>
        <dbReference type="Proteomes" id="UP001432027"/>
    </source>
</evidence>
<name>A0AAV5TB98_9BILA</name>
<dbReference type="PROSITE" id="PS51843">
    <property type="entry name" value="NR_LBD"/>
    <property type="match status" value="1"/>
</dbReference>
<keyword evidence="2" id="KW-0804">Transcription</keyword>
<reference evidence="5" key="1">
    <citation type="submission" date="2023-10" db="EMBL/GenBank/DDBJ databases">
        <title>Genome assembly of Pristionchus species.</title>
        <authorList>
            <person name="Yoshida K."/>
            <person name="Sommer R.J."/>
        </authorList>
    </citation>
    <scope>NUCLEOTIDE SEQUENCE</scope>
    <source>
        <strain evidence="5">RS0144</strain>
    </source>
</reference>
<dbReference type="EMBL" id="BTSX01000004">
    <property type="protein sequence ID" value="GMS92478.1"/>
    <property type="molecule type" value="Genomic_DNA"/>
</dbReference>
<accession>A0AAV5TB98</accession>
<feature type="non-terminal residue" evidence="5">
    <location>
        <position position="292"/>
    </location>
</feature>
<dbReference type="PANTHER" id="PTHR46011:SF6">
    <property type="entry name" value="HIGH ZINC ACTIVATED NUCLEAR RECEPTOR PROTEIN"/>
    <property type="match status" value="1"/>
</dbReference>
<dbReference type="InterPro" id="IPR000536">
    <property type="entry name" value="Nucl_hrmn_rcpt_lig-bd"/>
</dbReference>
<dbReference type="InterPro" id="IPR035500">
    <property type="entry name" value="NHR-like_dom_sf"/>
</dbReference>
<evidence type="ECO:0000313" key="5">
    <source>
        <dbReference type="EMBL" id="GMS92478.1"/>
    </source>
</evidence>